<evidence type="ECO:0000256" key="3">
    <source>
        <dbReference type="ARBA" id="ARBA00022692"/>
    </source>
</evidence>
<dbReference type="OrthoDB" id="263507at2"/>
<dbReference type="InterPro" id="IPR017039">
    <property type="entry name" value="Virul_fac_BrkB"/>
</dbReference>
<dbReference type="KEGG" id="ahel:Q31a_64980"/>
<feature type="transmembrane region" description="Helical" evidence="7">
    <location>
        <begin position="112"/>
        <end position="132"/>
    </location>
</feature>
<comment type="subcellular location">
    <subcellularLocation>
        <location evidence="1">Cell membrane</location>
        <topology evidence="1">Multi-pass membrane protein</topology>
    </subcellularLocation>
</comment>
<accession>A0A518GHN2</accession>
<feature type="region of interest" description="Disordered" evidence="6">
    <location>
        <begin position="319"/>
        <end position="340"/>
    </location>
</feature>
<dbReference type="AlphaFoldDB" id="A0A518GHN2"/>
<dbReference type="PANTHER" id="PTHR30213:SF1">
    <property type="entry name" value="INNER MEMBRANE PROTEIN YHJD"/>
    <property type="match status" value="1"/>
</dbReference>
<evidence type="ECO:0000256" key="6">
    <source>
        <dbReference type="SAM" id="MobiDB-lite"/>
    </source>
</evidence>
<evidence type="ECO:0000256" key="4">
    <source>
        <dbReference type="ARBA" id="ARBA00022989"/>
    </source>
</evidence>
<feature type="transmembrane region" description="Helical" evidence="7">
    <location>
        <begin position="162"/>
        <end position="188"/>
    </location>
</feature>
<keyword evidence="9" id="KW-1185">Reference proteome</keyword>
<sequence>MSRRPDLLSVASLLSSGKHYSKVVGRSAFLAARRWQMDDASSMAAAVAYYLALSIFPLWMVLTAGIGFALKFTRLGKDAEGQIFAVIAEHCSPSLEAQIRGLFLQLENDSMVGGPIGLLTAILAAIGVFYQFERAFDKIWRIPNPSANGLLSGIVRVLTQRLVAFTMLAGVGLTIITILASNVALGAFQQWMLSLKIPGASLITVFEAAATMILNAIAFGMLYRWLPKRPVLWRDAFRSGALVAAIWEVGRQFLSAFLIRASYTTTYGAVGSFIALLLWFYWGVNILLFGAEYVQVLSRRHAQPLKMFRPEGYEEHNRKPIAIPRRTQHQTQRQTQRRAS</sequence>
<evidence type="ECO:0000313" key="8">
    <source>
        <dbReference type="EMBL" id="QDV28103.1"/>
    </source>
</evidence>
<evidence type="ECO:0000313" key="9">
    <source>
        <dbReference type="Proteomes" id="UP000318017"/>
    </source>
</evidence>
<dbReference type="NCBIfam" id="TIGR00765">
    <property type="entry name" value="yihY_not_rbn"/>
    <property type="match status" value="1"/>
</dbReference>
<feature type="transmembrane region" description="Helical" evidence="7">
    <location>
        <begin position="242"/>
        <end position="263"/>
    </location>
</feature>
<evidence type="ECO:0000256" key="7">
    <source>
        <dbReference type="SAM" id="Phobius"/>
    </source>
</evidence>
<protein>
    <recommendedName>
        <fullName evidence="10">Inner membrane protein YhjD</fullName>
    </recommendedName>
</protein>
<feature type="transmembrane region" description="Helical" evidence="7">
    <location>
        <begin position="43"/>
        <end position="70"/>
    </location>
</feature>
<dbReference type="Pfam" id="PF03631">
    <property type="entry name" value="Virul_fac_BrkB"/>
    <property type="match status" value="1"/>
</dbReference>
<dbReference type="PIRSF" id="PIRSF035875">
    <property type="entry name" value="RNase_BN"/>
    <property type="match status" value="1"/>
</dbReference>
<dbReference type="Proteomes" id="UP000318017">
    <property type="component" value="Chromosome"/>
</dbReference>
<evidence type="ECO:0000256" key="2">
    <source>
        <dbReference type="ARBA" id="ARBA00022475"/>
    </source>
</evidence>
<evidence type="ECO:0008006" key="10">
    <source>
        <dbReference type="Google" id="ProtNLM"/>
    </source>
</evidence>
<keyword evidence="4 7" id="KW-1133">Transmembrane helix</keyword>
<dbReference type="GO" id="GO:0005886">
    <property type="term" value="C:plasma membrane"/>
    <property type="evidence" value="ECO:0007669"/>
    <property type="project" value="UniProtKB-SubCell"/>
</dbReference>
<dbReference type="RefSeq" id="WP_145086531.1">
    <property type="nucleotide sequence ID" value="NZ_CP036298.1"/>
</dbReference>
<feature type="transmembrane region" description="Helical" evidence="7">
    <location>
        <begin position="269"/>
        <end position="291"/>
    </location>
</feature>
<dbReference type="EMBL" id="CP036298">
    <property type="protein sequence ID" value="QDV28103.1"/>
    <property type="molecule type" value="Genomic_DNA"/>
</dbReference>
<organism evidence="8 9">
    <name type="scientific">Aureliella helgolandensis</name>
    <dbReference type="NCBI Taxonomy" id="2527968"/>
    <lineage>
        <taxon>Bacteria</taxon>
        <taxon>Pseudomonadati</taxon>
        <taxon>Planctomycetota</taxon>
        <taxon>Planctomycetia</taxon>
        <taxon>Pirellulales</taxon>
        <taxon>Pirellulaceae</taxon>
        <taxon>Aureliella</taxon>
    </lineage>
</organism>
<reference evidence="8 9" key="1">
    <citation type="submission" date="2019-02" db="EMBL/GenBank/DDBJ databases">
        <title>Deep-cultivation of Planctomycetes and their phenomic and genomic characterization uncovers novel biology.</title>
        <authorList>
            <person name="Wiegand S."/>
            <person name="Jogler M."/>
            <person name="Boedeker C."/>
            <person name="Pinto D."/>
            <person name="Vollmers J."/>
            <person name="Rivas-Marin E."/>
            <person name="Kohn T."/>
            <person name="Peeters S.H."/>
            <person name="Heuer A."/>
            <person name="Rast P."/>
            <person name="Oberbeckmann S."/>
            <person name="Bunk B."/>
            <person name="Jeske O."/>
            <person name="Meyerdierks A."/>
            <person name="Storesund J.E."/>
            <person name="Kallscheuer N."/>
            <person name="Luecker S."/>
            <person name="Lage O.M."/>
            <person name="Pohl T."/>
            <person name="Merkel B.J."/>
            <person name="Hornburger P."/>
            <person name="Mueller R.-W."/>
            <person name="Bruemmer F."/>
            <person name="Labrenz M."/>
            <person name="Spormann A.M."/>
            <person name="Op den Camp H."/>
            <person name="Overmann J."/>
            <person name="Amann R."/>
            <person name="Jetten M.S.M."/>
            <person name="Mascher T."/>
            <person name="Medema M.H."/>
            <person name="Devos D.P."/>
            <person name="Kaster A.-K."/>
            <person name="Ovreas L."/>
            <person name="Rohde M."/>
            <person name="Galperin M.Y."/>
            <person name="Jogler C."/>
        </authorList>
    </citation>
    <scope>NUCLEOTIDE SEQUENCE [LARGE SCALE GENOMIC DNA]</scope>
    <source>
        <strain evidence="8 9">Q31a</strain>
    </source>
</reference>
<keyword evidence="2" id="KW-1003">Cell membrane</keyword>
<evidence type="ECO:0000256" key="5">
    <source>
        <dbReference type="ARBA" id="ARBA00023136"/>
    </source>
</evidence>
<keyword evidence="5 7" id="KW-0472">Membrane</keyword>
<feature type="transmembrane region" description="Helical" evidence="7">
    <location>
        <begin position="200"/>
        <end position="222"/>
    </location>
</feature>
<gene>
    <name evidence="8" type="ORF">Q31a_64980</name>
</gene>
<proteinExistence type="predicted"/>
<keyword evidence="3 7" id="KW-0812">Transmembrane</keyword>
<evidence type="ECO:0000256" key="1">
    <source>
        <dbReference type="ARBA" id="ARBA00004651"/>
    </source>
</evidence>
<name>A0A518GHN2_9BACT</name>
<dbReference type="PANTHER" id="PTHR30213">
    <property type="entry name" value="INNER MEMBRANE PROTEIN YHJD"/>
    <property type="match status" value="1"/>
</dbReference>